<evidence type="ECO:0000313" key="4">
    <source>
        <dbReference type="EMBL" id="CUX16930.1"/>
    </source>
</evidence>
<dbReference type="AlphaFoldDB" id="A0A1S7P6Y1"/>
<dbReference type="EMBL" id="FBWC01000008">
    <property type="protein sequence ID" value="CUX16930.1"/>
    <property type="molecule type" value="Genomic_DNA"/>
</dbReference>
<dbReference type="InterPro" id="IPR024030">
    <property type="entry name" value="AIR_synthase-rel_sll0787"/>
</dbReference>
<feature type="domain" description="PurM-like C-terminal" evidence="3">
    <location>
        <begin position="188"/>
        <end position="298"/>
    </location>
</feature>
<dbReference type="Gene3D" id="3.30.1330.10">
    <property type="entry name" value="PurM-like, N-terminal domain"/>
    <property type="match status" value="1"/>
</dbReference>
<accession>A0A1S7P6Y1</accession>
<proteinExistence type="predicted"/>
<dbReference type="InterPro" id="IPR011413">
    <property type="entry name" value="UCP036540_AIR"/>
</dbReference>
<protein>
    <recommendedName>
        <fullName evidence="6">Sll0787 family AIR synthase-like protein</fullName>
    </recommendedName>
</protein>
<reference evidence="4 5" key="1">
    <citation type="submission" date="2016-01" db="EMBL/GenBank/DDBJ databases">
        <authorList>
            <person name="Oliw E.H."/>
        </authorList>
    </citation>
    <scope>NUCLEOTIDE SEQUENCE [LARGE SCALE GENOMIC DNA]</scope>
    <source>
        <strain evidence="4 5">Kerr 14</strain>
    </source>
</reference>
<dbReference type="RefSeq" id="WP_003521913.1">
    <property type="nucleotide sequence ID" value="NZ_LT009730.1"/>
</dbReference>
<evidence type="ECO:0008006" key="6">
    <source>
        <dbReference type="Google" id="ProtNLM"/>
    </source>
</evidence>
<dbReference type="PANTHER" id="PTHR30270">
    <property type="entry name" value="THIAMINE-MONOPHOSPHATE KINASE"/>
    <property type="match status" value="1"/>
</dbReference>
<dbReference type="PANTHER" id="PTHR30270:SF0">
    <property type="entry name" value="THIAMINE-MONOPHOSPHATE KINASE"/>
    <property type="match status" value="1"/>
</dbReference>
<dbReference type="InterPro" id="IPR036676">
    <property type="entry name" value="PurM-like_C_sf"/>
</dbReference>
<dbReference type="SUPFAM" id="SSF55326">
    <property type="entry name" value="PurM N-terminal domain-like"/>
    <property type="match status" value="1"/>
</dbReference>
<dbReference type="Proteomes" id="UP000191897">
    <property type="component" value="Unassembled WGS sequence"/>
</dbReference>
<name>A0A1S7P6Y1_AGRTU</name>
<dbReference type="Pfam" id="PF00586">
    <property type="entry name" value="AIRS"/>
    <property type="match status" value="1"/>
</dbReference>
<evidence type="ECO:0000259" key="3">
    <source>
        <dbReference type="Pfam" id="PF02769"/>
    </source>
</evidence>
<dbReference type="NCBIfam" id="TIGR04049">
    <property type="entry name" value="AIR_rel_sll0787"/>
    <property type="match status" value="1"/>
</dbReference>
<dbReference type="Gene3D" id="3.90.650.10">
    <property type="entry name" value="PurM-like C-terminal domain"/>
    <property type="match status" value="1"/>
</dbReference>
<dbReference type="InterPro" id="IPR010918">
    <property type="entry name" value="PurM-like_C_dom"/>
</dbReference>
<evidence type="ECO:0000259" key="2">
    <source>
        <dbReference type="Pfam" id="PF00586"/>
    </source>
</evidence>
<evidence type="ECO:0000313" key="5">
    <source>
        <dbReference type="Proteomes" id="UP000191897"/>
    </source>
</evidence>
<dbReference type="Pfam" id="PF02769">
    <property type="entry name" value="AIRS_C"/>
    <property type="match status" value="1"/>
</dbReference>
<dbReference type="CDD" id="cd02192">
    <property type="entry name" value="PurM-like3"/>
    <property type="match status" value="1"/>
</dbReference>
<dbReference type="InterPro" id="IPR016188">
    <property type="entry name" value="PurM-like_N"/>
</dbReference>
<dbReference type="SUPFAM" id="SSF56042">
    <property type="entry name" value="PurM C-terminal domain-like"/>
    <property type="match status" value="1"/>
</dbReference>
<dbReference type="InterPro" id="IPR036921">
    <property type="entry name" value="PurM-like_N_sf"/>
</dbReference>
<feature type="domain" description="PurM-like N-terminal" evidence="2">
    <location>
        <begin position="42"/>
        <end position="147"/>
    </location>
</feature>
<dbReference type="GO" id="GO:0009030">
    <property type="term" value="F:thiamine-phosphate kinase activity"/>
    <property type="evidence" value="ECO:0007669"/>
    <property type="project" value="InterPro"/>
</dbReference>
<dbReference type="PIRSF" id="PIRSF036540">
    <property type="entry name" value="UCP036540_AIR"/>
    <property type="match status" value="1"/>
</dbReference>
<dbReference type="GO" id="GO:0009228">
    <property type="term" value="P:thiamine biosynthetic process"/>
    <property type="evidence" value="ECO:0007669"/>
    <property type="project" value="UniProtKB-KW"/>
</dbReference>
<gene>
    <name evidence="4" type="ORF">AGR4C_Cc160149</name>
</gene>
<dbReference type="InterPro" id="IPR006283">
    <property type="entry name" value="ThiL-like"/>
</dbReference>
<organism evidence="4 5">
    <name type="scientific">Agrobacterium tumefaciens str. Kerr 14</name>
    <dbReference type="NCBI Taxonomy" id="1183424"/>
    <lineage>
        <taxon>Bacteria</taxon>
        <taxon>Pseudomonadati</taxon>
        <taxon>Pseudomonadota</taxon>
        <taxon>Alphaproteobacteria</taxon>
        <taxon>Hyphomicrobiales</taxon>
        <taxon>Rhizobiaceae</taxon>
        <taxon>Rhizobium/Agrobacterium group</taxon>
        <taxon>Agrobacterium</taxon>
        <taxon>Agrobacterium tumefaciens complex</taxon>
    </lineage>
</organism>
<sequence>MGTSDIEALAAKLAASSGIAAKQDIGTIAARLGLQGQRIAVGDDCAALPDGNGHLLFAIEGFMNEFVAADPWFAGWCGVMVNISDIAAMGGRPLAVVDAVWADGEAGALPVLDGMRAASATFGVPIVGGHTNIRTDRSQLSVAILGRAKTLLTSFDARPGDVLVAAIDHRGRYREPFNNWEAVTDAPPARLRADLELLPEIAEAGLALSAKDISQGGIVGTAIMLAECSQVGIDIDVSAVPLPAGVSLDRWLATFPSFGYLLSVAPGHVADVVTRFTARGITAAAIGSVTAGSEIALIDGESRAVVRDHAETPLLQLGRQEVAA</sequence>
<evidence type="ECO:0000256" key="1">
    <source>
        <dbReference type="ARBA" id="ARBA00022977"/>
    </source>
</evidence>
<keyword evidence="1" id="KW-0784">Thiamine biosynthesis</keyword>